<dbReference type="EMBL" id="VUJX02000003">
    <property type="protein sequence ID" value="KAL0939531.1"/>
    <property type="molecule type" value="Genomic_DNA"/>
</dbReference>
<protein>
    <submittedName>
        <fullName evidence="1">Uncharacterized protein</fullName>
    </submittedName>
</protein>
<organism evidence="1 2">
    <name type="scientific">Colletotrichum truncatum</name>
    <name type="common">Anthracnose fungus</name>
    <name type="synonym">Colletotrichum capsici</name>
    <dbReference type="NCBI Taxonomy" id="5467"/>
    <lineage>
        <taxon>Eukaryota</taxon>
        <taxon>Fungi</taxon>
        <taxon>Dikarya</taxon>
        <taxon>Ascomycota</taxon>
        <taxon>Pezizomycotina</taxon>
        <taxon>Sordariomycetes</taxon>
        <taxon>Hypocreomycetidae</taxon>
        <taxon>Glomerellales</taxon>
        <taxon>Glomerellaceae</taxon>
        <taxon>Colletotrichum</taxon>
        <taxon>Colletotrichum truncatum species complex</taxon>
    </lineage>
</organism>
<comment type="caution">
    <text evidence="1">The sequence shown here is derived from an EMBL/GenBank/DDBJ whole genome shotgun (WGS) entry which is preliminary data.</text>
</comment>
<reference evidence="1 2" key="1">
    <citation type="journal article" date="2020" name="Phytopathology">
        <title>Genome Sequence Resources of Colletotrichum truncatum, C. plurivorum, C. musicola, and C. sojae: Four Species Pathogenic to Soybean (Glycine max).</title>
        <authorList>
            <person name="Rogerio F."/>
            <person name="Boufleur T.R."/>
            <person name="Ciampi-Guillardi M."/>
            <person name="Sukno S.A."/>
            <person name="Thon M.R."/>
            <person name="Massola Junior N.S."/>
            <person name="Baroncelli R."/>
        </authorList>
    </citation>
    <scope>NUCLEOTIDE SEQUENCE [LARGE SCALE GENOMIC DNA]</scope>
    <source>
        <strain evidence="1 2">CMES1059</strain>
    </source>
</reference>
<evidence type="ECO:0000313" key="2">
    <source>
        <dbReference type="Proteomes" id="UP000805649"/>
    </source>
</evidence>
<accession>A0ACC3Z602</accession>
<evidence type="ECO:0000313" key="1">
    <source>
        <dbReference type="EMBL" id="KAL0939531.1"/>
    </source>
</evidence>
<gene>
    <name evidence="1" type="ORF">CTRU02_206141</name>
</gene>
<keyword evidence="2" id="KW-1185">Reference proteome</keyword>
<sequence>MDDKSCTRCPKPTFKCWKKGTGKGWVRSERAAPHGEGSVLPSADYDMCIINAEATKIRDCSRCRAQFTATFGIPDLWWKGYCKGANGFFGQEMIMDDEGNTTGLNTWARLQAKLTNRHHDPGYEWFKLNIFTRWIKSTRQTILIIFDFKPPAPSCVGRVPAGEPDALSGVPDENGYISPYSVYIPVLEKLVTLQDAAVWSVRDTVREIEKERDGPSKPKPTPNYRHLHETARHAIHVCETLDLAVKAARQIMAQHEALKADLDLCEELPDAAWTRAWKHTNGRLLFFEGMIGSLQERSASNKARLLNEIALAFNMVAQFDSGISVAIGRAAQKDSSAMKTVAFLTLLFLPATFVSAIFSTTFFEFKSESEWVVSEKFWVYWVVAIPITVITALLWFYWQRIFPPKKFGDMRFQEHYEARSRVSTMALQLSPFSGERERSAV</sequence>
<name>A0ACC3Z602_COLTU</name>
<dbReference type="Proteomes" id="UP000805649">
    <property type="component" value="Unassembled WGS sequence"/>
</dbReference>
<proteinExistence type="predicted"/>